<keyword evidence="12" id="KW-1185">Reference proteome</keyword>
<dbReference type="SMART" id="SM00468">
    <property type="entry name" value="PreSET"/>
    <property type="match status" value="1"/>
</dbReference>
<evidence type="ECO:0000256" key="8">
    <source>
        <dbReference type="SAM" id="MobiDB-lite"/>
    </source>
</evidence>
<feature type="region of interest" description="Disordered" evidence="8">
    <location>
        <begin position="459"/>
        <end position="485"/>
    </location>
</feature>
<evidence type="ECO:0000256" key="5">
    <source>
        <dbReference type="ARBA" id="ARBA00022723"/>
    </source>
</evidence>
<keyword evidence="5" id="KW-0479">Metal-binding</keyword>
<gene>
    <name evidence="11" type="ORF">QVD17_36546</name>
</gene>
<dbReference type="SMART" id="SM00317">
    <property type="entry name" value="SET"/>
    <property type="match status" value="1"/>
</dbReference>
<dbReference type="PROSITE" id="PS51580">
    <property type="entry name" value="SAM_MT43_3"/>
    <property type="match status" value="1"/>
</dbReference>
<evidence type="ECO:0000256" key="6">
    <source>
        <dbReference type="ARBA" id="ARBA00022833"/>
    </source>
</evidence>
<evidence type="ECO:0000256" key="1">
    <source>
        <dbReference type="ARBA" id="ARBA00004123"/>
    </source>
</evidence>
<dbReference type="GO" id="GO:0042054">
    <property type="term" value="F:histone methyltransferase activity"/>
    <property type="evidence" value="ECO:0007669"/>
    <property type="project" value="InterPro"/>
</dbReference>
<dbReference type="SUPFAM" id="SSF82199">
    <property type="entry name" value="SET domain"/>
    <property type="match status" value="1"/>
</dbReference>
<evidence type="ECO:0000313" key="11">
    <source>
        <dbReference type="EMBL" id="KAK1410014.1"/>
    </source>
</evidence>
<keyword evidence="3" id="KW-0158">Chromosome</keyword>
<keyword evidence="6" id="KW-0862">Zinc</keyword>
<evidence type="ECO:0000259" key="10">
    <source>
        <dbReference type="PROSITE" id="PS50867"/>
    </source>
</evidence>
<organism evidence="11 12">
    <name type="scientific">Tagetes erecta</name>
    <name type="common">African marigold</name>
    <dbReference type="NCBI Taxonomy" id="13708"/>
    <lineage>
        <taxon>Eukaryota</taxon>
        <taxon>Viridiplantae</taxon>
        <taxon>Streptophyta</taxon>
        <taxon>Embryophyta</taxon>
        <taxon>Tracheophyta</taxon>
        <taxon>Spermatophyta</taxon>
        <taxon>Magnoliopsida</taxon>
        <taxon>eudicotyledons</taxon>
        <taxon>Gunneridae</taxon>
        <taxon>Pentapetalae</taxon>
        <taxon>asterids</taxon>
        <taxon>campanulids</taxon>
        <taxon>Asterales</taxon>
        <taxon>Asteraceae</taxon>
        <taxon>Asteroideae</taxon>
        <taxon>Heliantheae alliance</taxon>
        <taxon>Tageteae</taxon>
        <taxon>Tagetes</taxon>
    </lineage>
</organism>
<proteinExistence type="predicted"/>
<feature type="compositionally biased region" description="Low complexity" evidence="8">
    <location>
        <begin position="468"/>
        <end position="477"/>
    </location>
</feature>
<dbReference type="Pfam" id="PF10440">
    <property type="entry name" value="WIYLD"/>
    <property type="match status" value="1"/>
</dbReference>
<evidence type="ECO:0000256" key="4">
    <source>
        <dbReference type="ARBA" id="ARBA00022679"/>
    </source>
</evidence>
<dbReference type="GO" id="GO:0005634">
    <property type="term" value="C:nucleus"/>
    <property type="evidence" value="ECO:0007669"/>
    <property type="project" value="UniProtKB-SubCell"/>
</dbReference>
<dbReference type="Proteomes" id="UP001229421">
    <property type="component" value="Unassembled WGS sequence"/>
</dbReference>
<dbReference type="FunFam" id="2.170.270.10:FF:000046">
    <property type="entry name" value="SET-domain containing protein lysine methyltransferase family protein"/>
    <property type="match status" value="1"/>
</dbReference>
<accession>A0AAD8NHG6</accession>
<dbReference type="InterPro" id="IPR018848">
    <property type="entry name" value="WIYLD_domain"/>
</dbReference>
<comment type="subcellular location">
    <subcellularLocation>
        <location evidence="2">Chromosome</location>
    </subcellularLocation>
    <subcellularLocation>
        <location evidence="1">Nucleus</location>
    </subcellularLocation>
</comment>
<dbReference type="GO" id="GO:0008270">
    <property type="term" value="F:zinc ion binding"/>
    <property type="evidence" value="ECO:0007669"/>
    <property type="project" value="InterPro"/>
</dbReference>
<name>A0AAD8NHG6_TARER</name>
<dbReference type="GO" id="GO:0005694">
    <property type="term" value="C:chromosome"/>
    <property type="evidence" value="ECO:0007669"/>
    <property type="project" value="UniProtKB-SubCell"/>
</dbReference>
<dbReference type="InterPro" id="IPR025776">
    <property type="entry name" value="SUVR4/1/2"/>
</dbReference>
<sequence length="485" mass="55305">MTTPQKDSKTSDSRPPNSNETKAREAVSAMKGLGVSLEVVKPVLKKLLKLYDWNWELIEEDNYRTLADAIFESIDDRKSVAEGSTSSDMTAVRHKKRRQNIQVNDNMEPIARVTRPGVPLENSSSLVQRNSKFHKDNDISRGTEKVRISLIDEIGLEPPKFVYIPQSITYQEAFVPFSLARISDDSCCLRCKGDCLSLRVPCACSRETGGEFAYTPKGLLKDEFLSACISMVLEPQNHHFFYCQDCPLEKAKNVLNPEPCKGHVLRKFIKECWRKCGCTMDCGNRVVQRGPTCKLQVFSTEGKGWGVRSVEYLPKGSFICEYIGEILTNTELYDRNKQSRKNERHTYPVYLDADWGSEQVLKDEEALCLDATNFGNVARFINHRCFDSNLIEIPVEIETPDHHYYHIAFFTKRDIDPNEELTWDYGIDFADVDHPIKAFECQCGSPYCRDVKRKVTAGRTNKKDSRARVTTSASSSREPSYKQVH</sequence>
<feature type="domain" description="SET" evidence="9">
    <location>
        <begin position="293"/>
        <end position="426"/>
    </location>
</feature>
<evidence type="ECO:0000256" key="7">
    <source>
        <dbReference type="ARBA" id="ARBA00023242"/>
    </source>
</evidence>
<dbReference type="Gene3D" id="1.10.8.850">
    <property type="entry name" value="Histone-lysine N methyltransferase , C-terminal domain-like"/>
    <property type="match status" value="1"/>
</dbReference>
<dbReference type="PANTHER" id="PTHR46450:SF24">
    <property type="entry name" value="HISTONE-LYSINE N-METHYLTRANSFERASE SUVR4"/>
    <property type="match status" value="1"/>
</dbReference>
<comment type="caution">
    <text evidence="11">The sequence shown here is derived from an EMBL/GenBank/DDBJ whole genome shotgun (WGS) entry which is preliminary data.</text>
</comment>
<dbReference type="PANTHER" id="PTHR46450">
    <property type="entry name" value="INACTIVE HISTONE-LYSINE N-METHYLTRANSFERASE SUVR1-RELATED"/>
    <property type="match status" value="1"/>
</dbReference>
<keyword evidence="7" id="KW-0539">Nucleus</keyword>
<dbReference type="CDD" id="cd10538">
    <property type="entry name" value="SET_SETDB-like"/>
    <property type="match status" value="1"/>
</dbReference>
<dbReference type="InterPro" id="IPR007728">
    <property type="entry name" value="Pre-SET_dom"/>
</dbReference>
<dbReference type="InterPro" id="IPR046341">
    <property type="entry name" value="SET_dom_sf"/>
</dbReference>
<feature type="region of interest" description="Disordered" evidence="8">
    <location>
        <begin position="1"/>
        <end position="22"/>
    </location>
</feature>
<dbReference type="Gene3D" id="2.170.270.10">
    <property type="entry name" value="SET domain"/>
    <property type="match status" value="1"/>
</dbReference>
<protein>
    <submittedName>
        <fullName evidence="11">Uncharacterized protein</fullName>
    </submittedName>
</protein>
<dbReference type="PROSITE" id="PS50280">
    <property type="entry name" value="SET"/>
    <property type="match status" value="1"/>
</dbReference>
<dbReference type="EMBL" id="JAUHHV010000010">
    <property type="protein sequence ID" value="KAK1410014.1"/>
    <property type="molecule type" value="Genomic_DNA"/>
</dbReference>
<dbReference type="Pfam" id="PF00856">
    <property type="entry name" value="SET"/>
    <property type="match status" value="1"/>
</dbReference>
<evidence type="ECO:0000313" key="12">
    <source>
        <dbReference type="Proteomes" id="UP001229421"/>
    </source>
</evidence>
<dbReference type="AlphaFoldDB" id="A0AAD8NHG6"/>
<feature type="domain" description="Pre-SET" evidence="10">
    <location>
        <begin position="187"/>
        <end position="290"/>
    </location>
</feature>
<feature type="compositionally biased region" description="Basic and acidic residues" evidence="8">
    <location>
        <begin position="1"/>
        <end position="12"/>
    </location>
</feature>
<dbReference type="InterPro" id="IPR043017">
    <property type="entry name" value="WIYLD_dom_sf"/>
</dbReference>
<evidence type="ECO:0000259" key="9">
    <source>
        <dbReference type="PROSITE" id="PS50280"/>
    </source>
</evidence>
<evidence type="ECO:0000256" key="2">
    <source>
        <dbReference type="ARBA" id="ARBA00004286"/>
    </source>
</evidence>
<keyword evidence="4" id="KW-0808">Transferase</keyword>
<dbReference type="InterPro" id="IPR001214">
    <property type="entry name" value="SET_dom"/>
</dbReference>
<reference evidence="11" key="1">
    <citation type="journal article" date="2023" name="bioRxiv">
        <title>Improved chromosome-level genome assembly for marigold (Tagetes erecta).</title>
        <authorList>
            <person name="Jiang F."/>
            <person name="Yuan L."/>
            <person name="Wang S."/>
            <person name="Wang H."/>
            <person name="Xu D."/>
            <person name="Wang A."/>
            <person name="Fan W."/>
        </authorList>
    </citation>
    <scope>NUCLEOTIDE SEQUENCE</scope>
    <source>
        <strain evidence="11">WSJ</strain>
        <tissue evidence="11">Leaf</tissue>
    </source>
</reference>
<dbReference type="PROSITE" id="PS50867">
    <property type="entry name" value="PRE_SET"/>
    <property type="match status" value="1"/>
</dbReference>
<dbReference type="Pfam" id="PF05033">
    <property type="entry name" value="Pre-SET"/>
    <property type="match status" value="1"/>
</dbReference>
<evidence type="ECO:0000256" key="3">
    <source>
        <dbReference type="ARBA" id="ARBA00022454"/>
    </source>
</evidence>